<dbReference type="GO" id="GO:0008270">
    <property type="term" value="F:zinc ion binding"/>
    <property type="evidence" value="ECO:0007669"/>
    <property type="project" value="InterPro"/>
</dbReference>
<dbReference type="Pfam" id="PF11951">
    <property type="entry name" value="Fungal_trans_2"/>
    <property type="match status" value="1"/>
</dbReference>
<feature type="compositionally biased region" description="Polar residues" evidence="6">
    <location>
        <begin position="15"/>
        <end position="33"/>
    </location>
</feature>
<organism evidence="8 9">
    <name type="scientific">Helicocarpus griseus UAMH5409</name>
    <dbReference type="NCBI Taxonomy" id="1447875"/>
    <lineage>
        <taxon>Eukaryota</taxon>
        <taxon>Fungi</taxon>
        <taxon>Dikarya</taxon>
        <taxon>Ascomycota</taxon>
        <taxon>Pezizomycotina</taxon>
        <taxon>Eurotiomycetes</taxon>
        <taxon>Eurotiomycetidae</taxon>
        <taxon>Onygenales</taxon>
        <taxon>Ajellomycetaceae</taxon>
        <taxon>Helicocarpus</taxon>
    </lineage>
</organism>
<dbReference type="AlphaFoldDB" id="A0A2B7Y204"/>
<evidence type="ECO:0000256" key="3">
    <source>
        <dbReference type="ARBA" id="ARBA00023125"/>
    </source>
</evidence>
<dbReference type="SUPFAM" id="SSF57701">
    <property type="entry name" value="Zn2/Cys6 DNA-binding domain"/>
    <property type="match status" value="1"/>
</dbReference>
<evidence type="ECO:0000256" key="6">
    <source>
        <dbReference type="SAM" id="MobiDB-lite"/>
    </source>
</evidence>
<dbReference type="GO" id="GO:0005634">
    <property type="term" value="C:nucleus"/>
    <property type="evidence" value="ECO:0007669"/>
    <property type="project" value="UniProtKB-SubCell"/>
</dbReference>
<keyword evidence="3" id="KW-0238">DNA-binding</keyword>
<keyword evidence="9" id="KW-1185">Reference proteome</keyword>
<sequence length="473" mass="54299">MPEFRVRFASPKVFKSSTPQSPSASVEKQSPAKQRSRSGCRECRQRKVKCDETFPVCLRCQRRGTICQPVMRALQWQLEVPWLADPYANSLTPALNPDANVNVRLMRYWLERMSQIMSLDLNNNPMSFPILKYLSVSPSLVYVIQCVSAAHEQYFQQHNMTTSLEERSKALATFREELHGQNVSLSHSFLTLLMLGMSSSWITIGPSDYGKEHLLAARTVADMVLKKADTKSEELDHLNMGFYVYWDMACSFCLDPADHPVSEGDALEVYVKKNRHKFHTITSHSMDLYYLLGQLGRYCRVIVEGGDHDLTYEAYVEESLKVYESAESGLEAKLLTEAFRKHGLLLLYRFCGIPGLYSSSVEDELLDIETETRTRELALDIVRLLLETRLDSPYLNLHTIPLLSAGAEMTSLDVEERRQVRERLNAVYSTNRLVPTLWVVDLLEELWAIHDAGMTRITWLELMLIKDWRLRIG</sequence>
<accession>A0A2B7Y204</accession>
<dbReference type="GO" id="GO:0045944">
    <property type="term" value="P:positive regulation of transcription by RNA polymerase II"/>
    <property type="evidence" value="ECO:0007669"/>
    <property type="project" value="TreeGrafter"/>
</dbReference>
<protein>
    <recommendedName>
        <fullName evidence="7">Zn(2)-C6 fungal-type domain-containing protein</fullName>
    </recommendedName>
</protein>
<evidence type="ECO:0000259" key="7">
    <source>
        <dbReference type="PROSITE" id="PS50048"/>
    </source>
</evidence>
<name>A0A2B7Y204_9EURO</name>
<feature type="region of interest" description="Disordered" evidence="6">
    <location>
        <begin position="1"/>
        <end position="38"/>
    </location>
</feature>
<comment type="caution">
    <text evidence="8">The sequence shown here is derived from an EMBL/GenBank/DDBJ whole genome shotgun (WGS) entry which is preliminary data.</text>
</comment>
<dbReference type="PROSITE" id="PS00463">
    <property type="entry name" value="ZN2_CY6_FUNGAL_1"/>
    <property type="match status" value="1"/>
</dbReference>
<dbReference type="SMART" id="SM00066">
    <property type="entry name" value="GAL4"/>
    <property type="match status" value="1"/>
</dbReference>
<gene>
    <name evidence="8" type="ORF">AJ79_02534</name>
</gene>
<dbReference type="PANTHER" id="PTHR37534">
    <property type="entry name" value="TRANSCRIPTIONAL ACTIVATOR PROTEIN UGA3"/>
    <property type="match status" value="1"/>
</dbReference>
<dbReference type="OrthoDB" id="3031538at2759"/>
<dbReference type="InterPro" id="IPR001138">
    <property type="entry name" value="Zn2Cys6_DnaBD"/>
</dbReference>
<dbReference type="PANTHER" id="PTHR37534:SF11">
    <property type="entry name" value="ZN(II)2CYS6 TRANSCRIPTION FACTOR (EUROFUNG)"/>
    <property type="match status" value="1"/>
</dbReference>
<evidence type="ECO:0000256" key="1">
    <source>
        <dbReference type="ARBA" id="ARBA00004123"/>
    </source>
</evidence>
<dbReference type="Gene3D" id="4.10.240.10">
    <property type="entry name" value="Zn(2)-C6 fungal-type DNA-binding domain"/>
    <property type="match status" value="1"/>
</dbReference>
<dbReference type="InterPro" id="IPR021858">
    <property type="entry name" value="Fun_TF"/>
</dbReference>
<dbReference type="GO" id="GO:0000976">
    <property type="term" value="F:transcription cis-regulatory region binding"/>
    <property type="evidence" value="ECO:0007669"/>
    <property type="project" value="TreeGrafter"/>
</dbReference>
<dbReference type="EMBL" id="PDNB01000027">
    <property type="protein sequence ID" value="PGH15169.1"/>
    <property type="molecule type" value="Genomic_DNA"/>
</dbReference>
<evidence type="ECO:0000256" key="4">
    <source>
        <dbReference type="ARBA" id="ARBA00023163"/>
    </source>
</evidence>
<evidence type="ECO:0000256" key="2">
    <source>
        <dbReference type="ARBA" id="ARBA00023015"/>
    </source>
</evidence>
<comment type="subcellular location">
    <subcellularLocation>
        <location evidence="1">Nucleus</location>
    </subcellularLocation>
</comment>
<keyword evidence="5" id="KW-0539">Nucleus</keyword>
<dbReference type="Pfam" id="PF00172">
    <property type="entry name" value="Zn_clus"/>
    <property type="match status" value="1"/>
</dbReference>
<evidence type="ECO:0000313" key="9">
    <source>
        <dbReference type="Proteomes" id="UP000223968"/>
    </source>
</evidence>
<feature type="domain" description="Zn(2)-C6 fungal-type" evidence="7">
    <location>
        <begin position="39"/>
        <end position="67"/>
    </location>
</feature>
<evidence type="ECO:0000313" key="8">
    <source>
        <dbReference type="EMBL" id="PGH15169.1"/>
    </source>
</evidence>
<dbReference type="GO" id="GO:0000981">
    <property type="term" value="F:DNA-binding transcription factor activity, RNA polymerase II-specific"/>
    <property type="evidence" value="ECO:0007669"/>
    <property type="project" value="InterPro"/>
</dbReference>
<keyword evidence="2" id="KW-0805">Transcription regulation</keyword>
<dbReference type="Proteomes" id="UP000223968">
    <property type="component" value="Unassembled WGS sequence"/>
</dbReference>
<dbReference type="PROSITE" id="PS50048">
    <property type="entry name" value="ZN2_CY6_FUNGAL_2"/>
    <property type="match status" value="1"/>
</dbReference>
<reference evidence="8 9" key="1">
    <citation type="submission" date="2017-10" db="EMBL/GenBank/DDBJ databases">
        <title>Comparative genomics in systemic dimorphic fungi from Ajellomycetaceae.</title>
        <authorList>
            <person name="Munoz J.F."/>
            <person name="Mcewen J.G."/>
            <person name="Clay O.K."/>
            <person name="Cuomo C.A."/>
        </authorList>
    </citation>
    <scope>NUCLEOTIDE SEQUENCE [LARGE SCALE GENOMIC DNA]</scope>
    <source>
        <strain evidence="8 9">UAMH5409</strain>
    </source>
</reference>
<dbReference type="STRING" id="1447875.A0A2B7Y204"/>
<dbReference type="InterPro" id="IPR036864">
    <property type="entry name" value="Zn2-C6_fun-type_DNA-bd_sf"/>
</dbReference>
<proteinExistence type="predicted"/>
<evidence type="ECO:0000256" key="5">
    <source>
        <dbReference type="ARBA" id="ARBA00023242"/>
    </source>
</evidence>
<dbReference type="CDD" id="cd00067">
    <property type="entry name" value="GAL4"/>
    <property type="match status" value="1"/>
</dbReference>
<keyword evidence="4" id="KW-0804">Transcription</keyword>